<feature type="compositionally biased region" description="Pro residues" evidence="6">
    <location>
        <begin position="160"/>
        <end position="172"/>
    </location>
</feature>
<feature type="domain" description="Nudix hydrolase" evidence="7">
    <location>
        <begin position="5"/>
        <end position="147"/>
    </location>
</feature>
<gene>
    <name evidence="8" type="ORF">Aco03nite_021170</name>
</gene>
<organism evidence="8 9">
    <name type="scientific">Actinoplanes couchii</name>
    <dbReference type="NCBI Taxonomy" id="403638"/>
    <lineage>
        <taxon>Bacteria</taxon>
        <taxon>Bacillati</taxon>
        <taxon>Actinomycetota</taxon>
        <taxon>Actinomycetes</taxon>
        <taxon>Micromonosporales</taxon>
        <taxon>Micromonosporaceae</taxon>
        <taxon>Actinoplanes</taxon>
    </lineage>
</organism>
<keyword evidence="4" id="KW-0460">Magnesium</keyword>
<keyword evidence="3 5" id="KW-0378">Hydrolase</keyword>
<name>A0ABQ3X5B1_9ACTN</name>
<dbReference type="PRINTS" id="PR00502">
    <property type="entry name" value="NUDIXFAMILY"/>
</dbReference>
<dbReference type="EMBL" id="BOMG01000033">
    <property type="protein sequence ID" value="GID53713.1"/>
    <property type="molecule type" value="Genomic_DNA"/>
</dbReference>
<evidence type="ECO:0000256" key="3">
    <source>
        <dbReference type="ARBA" id="ARBA00022801"/>
    </source>
</evidence>
<dbReference type="InterPro" id="IPR000086">
    <property type="entry name" value="NUDIX_hydrolase_dom"/>
</dbReference>
<evidence type="ECO:0000313" key="9">
    <source>
        <dbReference type="Proteomes" id="UP000612282"/>
    </source>
</evidence>
<feature type="compositionally biased region" description="Low complexity" evidence="6">
    <location>
        <begin position="173"/>
        <end position="184"/>
    </location>
</feature>
<dbReference type="PANTHER" id="PTHR43046">
    <property type="entry name" value="GDP-MANNOSE MANNOSYL HYDROLASE"/>
    <property type="match status" value="1"/>
</dbReference>
<evidence type="ECO:0000313" key="8">
    <source>
        <dbReference type="EMBL" id="GID53713.1"/>
    </source>
</evidence>
<evidence type="ECO:0000256" key="1">
    <source>
        <dbReference type="ARBA" id="ARBA00001946"/>
    </source>
</evidence>
<dbReference type="SUPFAM" id="SSF55811">
    <property type="entry name" value="Nudix"/>
    <property type="match status" value="1"/>
</dbReference>
<dbReference type="Proteomes" id="UP000612282">
    <property type="component" value="Unassembled WGS sequence"/>
</dbReference>
<evidence type="ECO:0000259" key="7">
    <source>
        <dbReference type="PROSITE" id="PS51462"/>
    </source>
</evidence>
<comment type="caution">
    <text evidence="8">The sequence shown here is derived from an EMBL/GenBank/DDBJ whole genome shotgun (WGS) entry which is preliminary data.</text>
</comment>
<dbReference type="CDD" id="cd04685">
    <property type="entry name" value="NUDIX_Hydrolase"/>
    <property type="match status" value="1"/>
</dbReference>
<dbReference type="InterPro" id="IPR015797">
    <property type="entry name" value="NUDIX_hydrolase-like_dom_sf"/>
</dbReference>
<comment type="similarity">
    <text evidence="2 5">Belongs to the Nudix hydrolase family.</text>
</comment>
<evidence type="ECO:0000256" key="6">
    <source>
        <dbReference type="SAM" id="MobiDB-lite"/>
    </source>
</evidence>
<dbReference type="PROSITE" id="PS51462">
    <property type="entry name" value="NUDIX"/>
    <property type="match status" value="1"/>
</dbReference>
<comment type="cofactor">
    <cofactor evidence="1">
        <name>Mg(2+)</name>
        <dbReference type="ChEBI" id="CHEBI:18420"/>
    </cofactor>
</comment>
<evidence type="ECO:0000256" key="5">
    <source>
        <dbReference type="RuleBase" id="RU003476"/>
    </source>
</evidence>
<evidence type="ECO:0000256" key="4">
    <source>
        <dbReference type="ARBA" id="ARBA00022842"/>
    </source>
</evidence>
<keyword evidence="9" id="KW-1185">Reference proteome</keyword>
<evidence type="ECO:0000256" key="2">
    <source>
        <dbReference type="ARBA" id="ARBA00005582"/>
    </source>
</evidence>
<proteinExistence type="inferred from homology"/>
<dbReference type="InterPro" id="IPR020084">
    <property type="entry name" value="NUDIX_hydrolase_CS"/>
</dbReference>
<dbReference type="RefSeq" id="WP_203794727.1">
    <property type="nucleotide sequence ID" value="NZ_BAAAQE010000088.1"/>
</dbReference>
<dbReference type="InterPro" id="IPR020476">
    <property type="entry name" value="Nudix_hydrolase"/>
</dbReference>
<protein>
    <recommendedName>
        <fullName evidence="7">Nudix hydrolase domain-containing protein</fullName>
    </recommendedName>
</protein>
<dbReference type="Gene3D" id="3.90.79.10">
    <property type="entry name" value="Nucleoside Triphosphate Pyrophosphohydrolase"/>
    <property type="match status" value="1"/>
</dbReference>
<dbReference type="PANTHER" id="PTHR43046:SF12">
    <property type="entry name" value="GDP-MANNOSE MANNOSYL HYDROLASE"/>
    <property type="match status" value="1"/>
</dbReference>
<feature type="region of interest" description="Disordered" evidence="6">
    <location>
        <begin position="147"/>
        <end position="184"/>
    </location>
</feature>
<dbReference type="PROSITE" id="PS00893">
    <property type="entry name" value="NUDIX_BOX"/>
    <property type="match status" value="1"/>
</dbReference>
<accession>A0ABQ3X5B1</accession>
<sequence>MTEVKNRRAGRVLLVNPAGRVLLLHGGDPARPGYRWWFTPGGGLDEGETTLDAACRELFEEVGLRVPADALGAPVHSEVTEFSYGGRAYRQEQDFYLLRVDDWRVDTAGMDEDERLTITEHRWWSADEIESSDAEIFPVDLPDLLRSLPSPTSLSSSPSIPSPPSVPSPRSLPSPRSVPSSGGA</sequence>
<reference evidence="8 9" key="1">
    <citation type="submission" date="2021-01" db="EMBL/GenBank/DDBJ databases">
        <title>Whole genome shotgun sequence of Actinoplanes couchii NBRC 106145.</title>
        <authorList>
            <person name="Komaki H."/>
            <person name="Tamura T."/>
        </authorList>
    </citation>
    <scope>NUCLEOTIDE SEQUENCE [LARGE SCALE GENOMIC DNA]</scope>
    <source>
        <strain evidence="8 9">NBRC 106145</strain>
    </source>
</reference>
<dbReference type="Pfam" id="PF00293">
    <property type="entry name" value="NUDIX"/>
    <property type="match status" value="1"/>
</dbReference>
<feature type="compositionally biased region" description="Low complexity" evidence="6">
    <location>
        <begin position="147"/>
        <end position="159"/>
    </location>
</feature>